<gene>
    <name evidence="2" type="ORF">LWI28_026629</name>
</gene>
<sequence>MGKAKKCGTSNPTKAIDKSKPSFSSKKSKADKLKQLGIFGDKKLILEKGVGNETMVRELYCKLENSTTFQNALLDIRDVVFRVNAWKLNEFLGLSNDIESDFLDVGVLEKLDLMGKTLCDNVDLSGESVFLLSKVG</sequence>
<protein>
    <submittedName>
        <fullName evidence="2">Uncharacterized protein</fullName>
    </submittedName>
</protein>
<evidence type="ECO:0000256" key="1">
    <source>
        <dbReference type="SAM" id="MobiDB-lite"/>
    </source>
</evidence>
<dbReference type="AlphaFoldDB" id="A0AAD5NYQ6"/>
<reference evidence="2" key="2">
    <citation type="submission" date="2023-02" db="EMBL/GenBank/DDBJ databases">
        <authorList>
            <person name="Swenson N.G."/>
            <person name="Wegrzyn J.L."/>
            <person name="Mcevoy S.L."/>
        </authorList>
    </citation>
    <scope>NUCLEOTIDE SEQUENCE</scope>
    <source>
        <strain evidence="2">91603</strain>
        <tissue evidence="2">Leaf</tissue>
    </source>
</reference>
<evidence type="ECO:0000313" key="3">
    <source>
        <dbReference type="Proteomes" id="UP001064489"/>
    </source>
</evidence>
<organism evidence="2 3">
    <name type="scientific">Acer negundo</name>
    <name type="common">Box elder</name>
    <dbReference type="NCBI Taxonomy" id="4023"/>
    <lineage>
        <taxon>Eukaryota</taxon>
        <taxon>Viridiplantae</taxon>
        <taxon>Streptophyta</taxon>
        <taxon>Embryophyta</taxon>
        <taxon>Tracheophyta</taxon>
        <taxon>Spermatophyta</taxon>
        <taxon>Magnoliopsida</taxon>
        <taxon>eudicotyledons</taxon>
        <taxon>Gunneridae</taxon>
        <taxon>Pentapetalae</taxon>
        <taxon>rosids</taxon>
        <taxon>malvids</taxon>
        <taxon>Sapindales</taxon>
        <taxon>Sapindaceae</taxon>
        <taxon>Hippocastanoideae</taxon>
        <taxon>Acereae</taxon>
        <taxon>Acer</taxon>
    </lineage>
</organism>
<reference evidence="2" key="1">
    <citation type="journal article" date="2022" name="Plant J.">
        <title>Strategies of tolerance reflected in two North American maple genomes.</title>
        <authorList>
            <person name="McEvoy S.L."/>
            <person name="Sezen U.U."/>
            <person name="Trouern-Trend A."/>
            <person name="McMahon S.M."/>
            <person name="Schaberg P.G."/>
            <person name="Yang J."/>
            <person name="Wegrzyn J.L."/>
            <person name="Swenson N.G."/>
        </authorList>
    </citation>
    <scope>NUCLEOTIDE SEQUENCE</scope>
    <source>
        <strain evidence="2">91603</strain>
    </source>
</reference>
<evidence type="ECO:0000313" key="2">
    <source>
        <dbReference type="EMBL" id="KAI9192690.1"/>
    </source>
</evidence>
<dbReference type="EMBL" id="JAJSOW010000004">
    <property type="protein sequence ID" value="KAI9192690.1"/>
    <property type="molecule type" value="Genomic_DNA"/>
</dbReference>
<name>A0AAD5NYQ6_ACENE</name>
<keyword evidence="3" id="KW-1185">Reference proteome</keyword>
<dbReference type="Proteomes" id="UP001064489">
    <property type="component" value="Chromosome 6"/>
</dbReference>
<accession>A0AAD5NYQ6</accession>
<proteinExistence type="predicted"/>
<comment type="caution">
    <text evidence="2">The sequence shown here is derived from an EMBL/GenBank/DDBJ whole genome shotgun (WGS) entry which is preliminary data.</text>
</comment>
<feature type="region of interest" description="Disordered" evidence="1">
    <location>
        <begin position="1"/>
        <end position="28"/>
    </location>
</feature>